<name>A0A7K7VI90_EUDEL</name>
<evidence type="ECO:0000313" key="4">
    <source>
        <dbReference type="Proteomes" id="UP000533954"/>
    </source>
</evidence>
<keyword evidence="4" id="KW-1185">Reference proteome</keyword>
<dbReference type="PROSITE" id="PS50050">
    <property type="entry name" value="TNFR_NGFR_2"/>
    <property type="match status" value="1"/>
</dbReference>
<dbReference type="Proteomes" id="UP000533954">
    <property type="component" value="Unassembled WGS sequence"/>
</dbReference>
<evidence type="ECO:0000256" key="1">
    <source>
        <dbReference type="PROSITE-ProRule" id="PRU00206"/>
    </source>
</evidence>
<dbReference type="OrthoDB" id="9950067at2759"/>
<feature type="domain" description="TNFR-Cys" evidence="2">
    <location>
        <begin position="27"/>
        <end position="68"/>
    </location>
</feature>
<evidence type="ECO:0000313" key="3">
    <source>
        <dbReference type="EMBL" id="NXA40312.1"/>
    </source>
</evidence>
<proteinExistence type="predicted"/>
<sequence length="130" mass="14385">KPFCLTFILGEWMTKRCTATTETACAPCKEEFFSAEHNHNFCRSCTVCDTGKSSREVKKCEKTSDRVCACVAGYVPLNRNARRFGKPTCSPCPVGFYSPGGNESCRPWTNCSLLGKETFRAGTRTEDAVC</sequence>
<dbReference type="EMBL" id="VZSX01000127">
    <property type="protein sequence ID" value="NXA40312.1"/>
    <property type="molecule type" value="Genomic_DNA"/>
</dbReference>
<dbReference type="Gene3D" id="2.10.50.10">
    <property type="entry name" value="Tumor Necrosis Factor Receptor, subunit A, domain 2"/>
    <property type="match status" value="2"/>
</dbReference>
<gene>
    <name evidence="3" type="primary">Tnfrsf4</name>
    <name evidence="3" type="ORF">EUDELE_R13698</name>
</gene>
<comment type="caution">
    <text evidence="1">Lacks conserved residue(s) required for the propagation of feature annotation.</text>
</comment>
<dbReference type="InterPro" id="IPR020445">
    <property type="entry name" value="TNFR_4"/>
</dbReference>
<dbReference type="SUPFAM" id="SSF57586">
    <property type="entry name" value="TNF receptor-like"/>
    <property type="match status" value="3"/>
</dbReference>
<protein>
    <submittedName>
        <fullName evidence="3">TNR4 factor</fullName>
    </submittedName>
</protein>
<dbReference type="GO" id="GO:0006954">
    <property type="term" value="P:inflammatory response"/>
    <property type="evidence" value="ECO:0007669"/>
    <property type="project" value="InterPro"/>
</dbReference>
<feature type="non-terminal residue" evidence="3">
    <location>
        <position position="1"/>
    </location>
</feature>
<feature type="non-terminal residue" evidence="3">
    <location>
        <position position="130"/>
    </location>
</feature>
<dbReference type="SMART" id="SM00208">
    <property type="entry name" value="TNFR"/>
    <property type="match status" value="2"/>
</dbReference>
<accession>A0A7K7VI90</accession>
<organism evidence="3 4">
    <name type="scientific">Eudromia elegans</name>
    <name type="common">Elegant crested-tinamou</name>
    <dbReference type="NCBI Taxonomy" id="8805"/>
    <lineage>
        <taxon>Eukaryota</taxon>
        <taxon>Metazoa</taxon>
        <taxon>Chordata</taxon>
        <taxon>Craniata</taxon>
        <taxon>Vertebrata</taxon>
        <taxon>Euteleostomi</taxon>
        <taxon>Archelosauria</taxon>
        <taxon>Archosauria</taxon>
        <taxon>Dinosauria</taxon>
        <taxon>Saurischia</taxon>
        <taxon>Theropoda</taxon>
        <taxon>Coelurosauria</taxon>
        <taxon>Aves</taxon>
        <taxon>Palaeognathae</taxon>
        <taxon>Tinamiformes</taxon>
        <taxon>Tinamidae</taxon>
        <taxon>Eudromia</taxon>
    </lineage>
</organism>
<evidence type="ECO:0000259" key="2">
    <source>
        <dbReference type="PROSITE" id="PS50050"/>
    </source>
</evidence>
<dbReference type="AlphaFoldDB" id="A0A7K7VI90"/>
<dbReference type="PANTHER" id="PTHR47881">
    <property type="entry name" value="TUMOR NECROSIS FACTOR RECEPTOR SUBFAMILY MEMBER 4"/>
    <property type="match status" value="1"/>
</dbReference>
<comment type="caution">
    <text evidence="3">The sequence shown here is derived from an EMBL/GenBank/DDBJ whole genome shotgun (WGS) entry which is preliminary data.</text>
</comment>
<feature type="repeat" description="TNFR-Cys" evidence="1">
    <location>
        <begin position="27"/>
        <end position="68"/>
    </location>
</feature>
<dbReference type="PANTHER" id="PTHR47881:SF1">
    <property type="entry name" value="TUMOR NECROSIS FACTOR RECEPTOR SUPERFAMILY MEMBER 4"/>
    <property type="match status" value="1"/>
</dbReference>
<dbReference type="Pfam" id="PF00020">
    <property type="entry name" value="TNFR_c6"/>
    <property type="match status" value="2"/>
</dbReference>
<reference evidence="3 4" key="1">
    <citation type="submission" date="2019-09" db="EMBL/GenBank/DDBJ databases">
        <title>Bird 10,000 Genomes (B10K) Project - Family phase.</title>
        <authorList>
            <person name="Zhang G."/>
        </authorList>
    </citation>
    <scope>NUCLEOTIDE SEQUENCE [LARGE SCALE GENOMIC DNA]</scope>
    <source>
        <strain evidence="3">B10K-LSUMZ-16893</strain>
    </source>
</reference>
<dbReference type="GO" id="GO:0005031">
    <property type="term" value="F:tumor necrosis factor receptor activity"/>
    <property type="evidence" value="ECO:0007669"/>
    <property type="project" value="InterPro"/>
</dbReference>
<dbReference type="InterPro" id="IPR001368">
    <property type="entry name" value="TNFR/NGFR_Cys_rich_reg"/>
</dbReference>